<dbReference type="AlphaFoldDB" id="A0AAV9SIL0"/>
<keyword evidence="2" id="KW-1185">Reference proteome</keyword>
<gene>
    <name evidence="1" type="ORF">CRENBAI_017804</name>
</gene>
<proteinExistence type="predicted"/>
<dbReference type="EMBL" id="JAHHUM010000331">
    <property type="protein sequence ID" value="KAK5620845.1"/>
    <property type="molecule type" value="Genomic_DNA"/>
</dbReference>
<organism evidence="1 2">
    <name type="scientific">Crenichthys baileyi</name>
    <name type="common">White River springfish</name>
    <dbReference type="NCBI Taxonomy" id="28760"/>
    <lineage>
        <taxon>Eukaryota</taxon>
        <taxon>Metazoa</taxon>
        <taxon>Chordata</taxon>
        <taxon>Craniata</taxon>
        <taxon>Vertebrata</taxon>
        <taxon>Euteleostomi</taxon>
        <taxon>Actinopterygii</taxon>
        <taxon>Neopterygii</taxon>
        <taxon>Teleostei</taxon>
        <taxon>Neoteleostei</taxon>
        <taxon>Acanthomorphata</taxon>
        <taxon>Ovalentaria</taxon>
        <taxon>Atherinomorphae</taxon>
        <taxon>Cyprinodontiformes</taxon>
        <taxon>Goodeidae</taxon>
        <taxon>Crenichthys</taxon>
    </lineage>
</organism>
<feature type="non-terminal residue" evidence="1">
    <location>
        <position position="1"/>
    </location>
</feature>
<evidence type="ECO:0000313" key="1">
    <source>
        <dbReference type="EMBL" id="KAK5620845.1"/>
    </source>
</evidence>
<sequence length="110" mass="12051">WILKPDLSLRRSMPMGMLSLKRGSPNQVDYIWLVSACLLPNCLAAFPTEPSLDLLRTSTSEPCSPYLAITSSVKPQSYLRVSSSTDLLFHLSVQFPLLSHPPPGGSSSTF</sequence>
<name>A0AAV9SIL0_9TELE</name>
<dbReference type="Proteomes" id="UP001311232">
    <property type="component" value="Unassembled WGS sequence"/>
</dbReference>
<protein>
    <submittedName>
        <fullName evidence="1">Uncharacterized protein</fullName>
    </submittedName>
</protein>
<comment type="caution">
    <text evidence="1">The sequence shown here is derived from an EMBL/GenBank/DDBJ whole genome shotgun (WGS) entry which is preliminary data.</text>
</comment>
<accession>A0AAV9SIL0</accession>
<evidence type="ECO:0000313" key="2">
    <source>
        <dbReference type="Proteomes" id="UP001311232"/>
    </source>
</evidence>
<reference evidence="1 2" key="1">
    <citation type="submission" date="2021-06" db="EMBL/GenBank/DDBJ databases">
        <authorList>
            <person name="Palmer J.M."/>
        </authorList>
    </citation>
    <scope>NUCLEOTIDE SEQUENCE [LARGE SCALE GENOMIC DNA]</scope>
    <source>
        <strain evidence="1 2">MEX-2019</strain>
        <tissue evidence="1">Muscle</tissue>
    </source>
</reference>